<evidence type="ECO:0000256" key="6">
    <source>
        <dbReference type="ARBA" id="ARBA00022840"/>
    </source>
</evidence>
<dbReference type="FunFam" id="1.20.120.1080:FF:000008">
    <property type="entry name" value="probable ATP-dependent RNA helicase YTHDC2"/>
    <property type="match status" value="1"/>
</dbReference>
<evidence type="ECO:0000259" key="12">
    <source>
        <dbReference type="PROSITE" id="PS50882"/>
    </source>
</evidence>
<dbReference type="InterPro" id="IPR002110">
    <property type="entry name" value="Ankyrin_rpt"/>
</dbReference>
<dbReference type="InterPro" id="IPR007502">
    <property type="entry name" value="Helicase-assoc_dom"/>
</dbReference>
<feature type="domain" description="YTH" evidence="12">
    <location>
        <begin position="1364"/>
        <end position="1494"/>
    </location>
</feature>
<dbReference type="FunFam" id="3.40.50.300:FF:000284">
    <property type="entry name" value="probable ATP-dependent RNA helicase YTHDC2"/>
    <property type="match status" value="1"/>
</dbReference>
<dbReference type="GO" id="GO:0005524">
    <property type="term" value="F:ATP binding"/>
    <property type="evidence" value="ECO:0007669"/>
    <property type="project" value="UniProtKB-KW"/>
</dbReference>
<dbReference type="GO" id="GO:0003723">
    <property type="term" value="F:RNA binding"/>
    <property type="evidence" value="ECO:0007669"/>
    <property type="project" value="UniProtKB-KW"/>
</dbReference>
<feature type="domain" description="Helicase ATP-binding" evidence="14">
    <location>
        <begin position="272"/>
        <end position="438"/>
    </location>
</feature>
<dbReference type="InterPro" id="IPR036867">
    <property type="entry name" value="R3H_dom_sf"/>
</dbReference>
<feature type="region of interest" description="Disordered" evidence="11">
    <location>
        <begin position="1261"/>
        <end position="1359"/>
    </location>
</feature>
<dbReference type="Pfam" id="PF01424">
    <property type="entry name" value="R3H"/>
    <property type="match status" value="1"/>
</dbReference>
<dbReference type="EMBL" id="JAEAOA010000884">
    <property type="protein sequence ID" value="KAK3593776.1"/>
    <property type="molecule type" value="Genomic_DNA"/>
</dbReference>
<dbReference type="Gene3D" id="1.20.120.1080">
    <property type="match status" value="1"/>
</dbReference>
<evidence type="ECO:0000256" key="4">
    <source>
        <dbReference type="ARBA" id="ARBA00022801"/>
    </source>
</evidence>
<comment type="catalytic activity">
    <reaction evidence="9">
        <text>ATP + H2O = ADP + phosphate + H(+)</text>
        <dbReference type="Rhea" id="RHEA:13065"/>
        <dbReference type="ChEBI" id="CHEBI:15377"/>
        <dbReference type="ChEBI" id="CHEBI:15378"/>
        <dbReference type="ChEBI" id="CHEBI:30616"/>
        <dbReference type="ChEBI" id="CHEBI:43474"/>
        <dbReference type="ChEBI" id="CHEBI:456216"/>
        <dbReference type="EC" id="3.6.4.13"/>
    </reaction>
</comment>
<sequence length="1687" mass="188343">MKCGTNIAERKLKTGEKGGVPIKPGTSCRKSENDIHNHVREISVRLHIFFHANIINDIGVRNIRKMSHPVAPSPLPRPASTSSLQSIKSNSSGWSDRNRDRGPRPNQPVCISEEVKIGVHLALERFRMNDEQKELEFPSSLTATERAYIHRLCEDLGLKSRSRGKGADRFISIFKKEKSQCVSATSTFQLARNSCHQIHCLLQRFPVTNKEQQELQPRTDKGHVDEAAKEFAKGAIGRLNNGVPQVPPKRGDSDLLAFRESLPITRYAKDILQAINNNQVVLVSGETGSGKTTQVPQMILDDCHVHGQPCRIICTQPRRLAALSISERVSQERGEKVGQTVGFQIRLESRVSPRTLLTFCTNGVLLRTLMGGDSAMSTVTHVIVDEVHERDRFCDFILIALRDLLPKFPHLKLVLMSASLNIHLFVKYFNNCPVISVPGNLFNVQEFFLEDILNWTGYTNKKMEKYKKEYTKTKQQQVQLDEWCKETTNVSEAASGPNQPHRLNQGFKRTNTDSAMEDVAESMDSLGKEKEKEEVEPWLAQELDRLIGEVWLTGDEDLFSQILHLILTENVSVDYQHSDTSATSLMVAAGRGLIGIVEQLLNLGADPSLKASNDWTALDWAKKFQHEEIIDMLEAAMVTSETGNSVDQGDANLGIDVQLLSDKDRDLLSIYQHSFDDEKVDVELIISLLNKILSTQADGAILIFLPGYDDIVTVRDLIEEDTSLQSSRYVLYILHSSMQSSDQKKVFKTPPNGVRKIILATNIAETSITINDVVFVIDSGKVKEKTFDALLSISMLKSNWISKASALQRKGRAGRCRPGLCYHLFSRVRHHSMQDYATPEILRVPLQELCLHTKLLSPPNLQIADFLSKAPDAPPFLLIRNAVQLLYQMDALDSFEDLTELGHHLADLPVEPRLGKMVLNAIVLKCLDPVLTIVCALAYREPFILPAQPYQKREATVVKKKFSAGTFSDHMCLLRAFQAWQKARTDGWERSFCDRNFLSSACMEMIVGMRAQLLGQLRASGFVRARGGGDIRDLNTNSENWAVVKAALCAGMYPNLVRVDRQKKSLVTRNAEKVKIHMSSVLNPDPSGSRIKEFKKFVTDLSSDWLLYEEMTRFNKMAFIRTCTLVSPITVAIFAGPAKLPADALKDYSVYSSDNPEGFQDDSDSENEDKDDLKNSTLQLDEWLNFRVDSEAANLVYHLRQKWYCLLMRRMRAPSKPWSQADEAVIRAVVAVLTNEEQALGLQQPAGIGQRPRPMSAETIMSGGGGGKYSQELGETKQRGPSTKKVVSTPPRREDFLAPKTYMIGSSRGQDSSPVYSNASNLSSGSTSSANSHIGSTDSTPAGSPQNDPMGTLHDPGANTTSQSRYFIMKCNSQKNLEVSQSTGLWATSGNNKRKLNKALEDGKTVYLIFSVQGSGHFQGYSRVTSSVTQGNTGDFTSSKFSNACSVEWIKRGNIPFQNTHHLLNPWNENKRVQISRDGQEVEPAVGEMLIKLWERFPTFQKKFSSDAHGQGWSPLQKKNSIENEPDIQVEVTMGTDGYYPDFQQNPDQGMFSLSAYSQSKTQGQTQYFSDQVQGHFQAVYGQGQPQGHNRGHFHGNRGHNDSGHYHHANSQRSSGMHIGGGYSQSGSNYSQLYMGSFVNDGGSYISPGQNVSPVMILQRGGNQRPHQQQTNSYGHYHQSFDSQGHH</sequence>
<comment type="caution">
    <text evidence="16">The sequence shown here is derived from an EMBL/GenBank/DDBJ whole genome shotgun (WGS) entry which is preliminary data.</text>
</comment>
<dbReference type="SUPFAM" id="SSF48403">
    <property type="entry name" value="Ankyrin repeat"/>
    <property type="match status" value="1"/>
</dbReference>
<evidence type="ECO:0000256" key="3">
    <source>
        <dbReference type="ARBA" id="ARBA00022741"/>
    </source>
</evidence>
<dbReference type="InterPro" id="IPR007275">
    <property type="entry name" value="YTH_domain"/>
</dbReference>
<dbReference type="PROSITE" id="PS51194">
    <property type="entry name" value="HELICASE_CTER"/>
    <property type="match status" value="1"/>
</dbReference>
<dbReference type="FunFam" id="3.30.1370.50:FF:000002">
    <property type="entry name" value="Immunoglobulin mu DNA-binding protein 2"/>
    <property type="match status" value="1"/>
</dbReference>
<organism evidence="16 17">
    <name type="scientific">Potamilus streckersoni</name>
    <dbReference type="NCBI Taxonomy" id="2493646"/>
    <lineage>
        <taxon>Eukaryota</taxon>
        <taxon>Metazoa</taxon>
        <taxon>Spiralia</taxon>
        <taxon>Lophotrochozoa</taxon>
        <taxon>Mollusca</taxon>
        <taxon>Bivalvia</taxon>
        <taxon>Autobranchia</taxon>
        <taxon>Heteroconchia</taxon>
        <taxon>Palaeoheterodonta</taxon>
        <taxon>Unionida</taxon>
        <taxon>Unionoidea</taxon>
        <taxon>Unionidae</taxon>
        <taxon>Ambleminae</taxon>
        <taxon>Lampsilini</taxon>
        <taxon>Potamilus</taxon>
    </lineage>
</organism>
<keyword evidence="6" id="KW-0067">ATP-binding</keyword>
<dbReference type="SMART" id="SM00847">
    <property type="entry name" value="HA2"/>
    <property type="match status" value="1"/>
</dbReference>
<dbReference type="CDD" id="cd06007">
    <property type="entry name" value="R3H_DEXH_helicase"/>
    <property type="match status" value="1"/>
</dbReference>
<evidence type="ECO:0000256" key="7">
    <source>
        <dbReference type="ARBA" id="ARBA00022884"/>
    </source>
</evidence>
<dbReference type="InterPro" id="IPR011545">
    <property type="entry name" value="DEAD/DEAH_box_helicase_dom"/>
</dbReference>
<reference evidence="16" key="2">
    <citation type="journal article" date="2021" name="Genome Biol. Evol.">
        <title>Developing a high-quality reference genome for a parasitic bivalve with doubly uniparental inheritance (Bivalvia: Unionida).</title>
        <authorList>
            <person name="Smith C.H."/>
        </authorList>
    </citation>
    <scope>NUCLEOTIDE SEQUENCE</scope>
    <source>
        <strain evidence="16">CHS0354</strain>
        <tissue evidence="16">Mantle</tissue>
    </source>
</reference>
<dbReference type="GO" id="GO:0016787">
    <property type="term" value="F:hydrolase activity"/>
    <property type="evidence" value="ECO:0007669"/>
    <property type="project" value="UniProtKB-KW"/>
</dbReference>
<reference evidence="16" key="1">
    <citation type="journal article" date="2021" name="Genome Biol. Evol.">
        <title>A High-Quality Reference Genome for a Parasitic Bivalve with Doubly Uniparental Inheritance (Bivalvia: Unionida).</title>
        <authorList>
            <person name="Smith C.H."/>
        </authorList>
    </citation>
    <scope>NUCLEOTIDE SEQUENCE</scope>
    <source>
        <strain evidence="16">CHS0354</strain>
    </source>
</reference>
<feature type="region of interest" description="Disordered" evidence="11">
    <location>
        <begin position="1661"/>
        <end position="1687"/>
    </location>
</feature>
<dbReference type="Gene3D" id="3.40.50.300">
    <property type="entry name" value="P-loop containing nucleotide triphosphate hydrolases"/>
    <property type="match status" value="2"/>
</dbReference>
<dbReference type="SUPFAM" id="SSF82708">
    <property type="entry name" value="R3H domain"/>
    <property type="match status" value="1"/>
</dbReference>
<dbReference type="CDD" id="cd21134">
    <property type="entry name" value="YTH"/>
    <property type="match status" value="1"/>
</dbReference>
<dbReference type="GO" id="GO:0005634">
    <property type="term" value="C:nucleus"/>
    <property type="evidence" value="ECO:0007669"/>
    <property type="project" value="UniProtKB-SubCell"/>
</dbReference>
<dbReference type="Pfam" id="PF04146">
    <property type="entry name" value="YTH"/>
    <property type="match status" value="1"/>
</dbReference>
<dbReference type="SMART" id="SM00487">
    <property type="entry name" value="DEXDc"/>
    <property type="match status" value="1"/>
</dbReference>
<proteinExistence type="inferred from homology"/>
<dbReference type="PROSITE" id="PS50088">
    <property type="entry name" value="ANK_REPEAT"/>
    <property type="match status" value="1"/>
</dbReference>
<comment type="subcellular location">
    <subcellularLocation>
        <location evidence="1">Nucleus</location>
    </subcellularLocation>
</comment>
<dbReference type="Proteomes" id="UP001195483">
    <property type="component" value="Unassembled WGS sequence"/>
</dbReference>
<dbReference type="GO" id="GO:0003724">
    <property type="term" value="F:RNA helicase activity"/>
    <property type="evidence" value="ECO:0007669"/>
    <property type="project" value="UniProtKB-EC"/>
</dbReference>
<feature type="repeat" description="ANK" evidence="10">
    <location>
        <begin position="580"/>
        <end position="612"/>
    </location>
</feature>
<keyword evidence="10" id="KW-0040">ANK repeat</keyword>
<keyword evidence="5" id="KW-0347">Helicase</keyword>
<accession>A0AAE0VXJ5</accession>
<dbReference type="InterPro" id="IPR034083">
    <property type="entry name" value="R3H_DEXH_helicase"/>
</dbReference>
<dbReference type="GO" id="GO:0003677">
    <property type="term" value="F:DNA binding"/>
    <property type="evidence" value="ECO:0007669"/>
    <property type="project" value="UniProtKB-ARBA"/>
</dbReference>
<dbReference type="Gene3D" id="3.30.1370.50">
    <property type="entry name" value="R3H-like domain"/>
    <property type="match status" value="1"/>
</dbReference>
<dbReference type="Pfam" id="PF04408">
    <property type="entry name" value="WHD_HA2"/>
    <property type="match status" value="1"/>
</dbReference>
<dbReference type="InterPro" id="IPR059023">
    <property type="entry name" value="RNA_hel_CTD"/>
</dbReference>
<keyword evidence="3" id="KW-0547">Nucleotide-binding</keyword>
<name>A0AAE0VXJ5_9BIVA</name>
<dbReference type="SMART" id="SM00490">
    <property type="entry name" value="HELICc"/>
    <property type="match status" value="1"/>
</dbReference>
<dbReference type="InterPro" id="IPR001374">
    <property type="entry name" value="R3H_dom"/>
</dbReference>
<dbReference type="SMART" id="SM00393">
    <property type="entry name" value="R3H"/>
    <property type="match status" value="1"/>
</dbReference>
<evidence type="ECO:0000259" key="15">
    <source>
        <dbReference type="PROSITE" id="PS51194"/>
    </source>
</evidence>
<evidence type="ECO:0000256" key="9">
    <source>
        <dbReference type="ARBA" id="ARBA00047984"/>
    </source>
</evidence>
<dbReference type="PROSITE" id="PS51192">
    <property type="entry name" value="HELICASE_ATP_BIND_1"/>
    <property type="match status" value="1"/>
</dbReference>
<keyword evidence="7" id="KW-0694">RNA-binding</keyword>
<feature type="compositionally biased region" description="Polar residues" evidence="11">
    <location>
        <begin position="1307"/>
        <end position="1316"/>
    </location>
</feature>
<dbReference type="InterPro" id="IPR011709">
    <property type="entry name" value="DEAD-box_helicase_OB_fold"/>
</dbReference>
<dbReference type="InterPro" id="IPR014001">
    <property type="entry name" value="Helicase_ATP-bd"/>
</dbReference>
<dbReference type="Pfam" id="PF00270">
    <property type="entry name" value="DEAD"/>
    <property type="match status" value="1"/>
</dbReference>
<evidence type="ECO:0000259" key="13">
    <source>
        <dbReference type="PROSITE" id="PS51061"/>
    </source>
</evidence>
<dbReference type="PANTHER" id="PTHR18934:SF213">
    <property type="entry name" value="3'-5' RNA HELICASE YTHDC2"/>
    <property type="match status" value="1"/>
</dbReference>
<feature type="domain" description="R3H" evidence="13">
    <location>
        <begin position="113"/>
        <end position="177"/>
    </location>
</feature>
<keyword evidence="8" id="KW-0539">Nucleus</keyword>
<evidence type="ECO:0008006" key="18">
    <source>
        <dbReference type="Google" id="ProtNLM"/>
    </source>
</evidence>
<dbReference type="FunFam" id="3.40.50.300:FF:001528">
    <property type="entry name" value="ATP-dependent RNA helicase YTHDC2"/>
    <property type="match status" value="1"/>
</dbReference>
<evidence type="ECO:0000256" key="10">
    <source>
        <dbReference type="PROSITE-ProRule" id="PRU00023"/>
    </source>
</evidence>
<feature type="domain" description="Helicase C-terminal" evidence="15">
    <location>
        <begin position="684"/>
        <end position="857"/>
    </location>
</feature>
<dbReference type="InterPro" id="IPR001650">
    <property type="entry name" value="Helicase_C-like"/>
</dbReference>
<evidence type="ECO:0000259" key="14">
    <source>
        <dbReference type="PROSITE" id="PS51192"/>
    </source>
</evidence>
<reference evidence="16" key="3">
    <citation type="submission" date="2023-05" db="EMBL/GenBank/DDBJ databases">
        <authorList>
            <person name="Smith C.H."/>
        </authorList>
    </citation>
    <scope>NUCLEOTIDE SEQUENCE</scope>
    <source>
        <strain evidence="16">CHS0354</strain>
        <tissue evidence="16">Mantle</tissue>
    </source>
</reference>
<dbReference type="InterPro" id="IPR048333">
    <property type="entry name" value="HA2_WH"/>
</dbReference>
<dbReference type="InterPro" id="IPR027417">
    <property type="entry name" value="P-loop_NTPase"/>
</dbReference>
<evidence type="ECO:0000313" key="16">
    <source>
        <dbReference type="EMBL" id="KAK3593776.1"/>
    </source>
</evidence>
<dbReference type="Pfam" id="PF26026">
    <property type="entry name" value="RNA_hel_CTD"/>
    <property type="match status" value="1"/>
</dbReference>
<evidence type="ECO:0000256" key="2">
    <source>
        <dbReference type="ARBA" id="ARBA00008792"/>
    </source>
</evidence>
<feature type="region of interest" description="Disordered" evidence="11">
    <location>
        <begin position="69"/>
        <end position="109"/>
    </location>
</feature>
<feature type="compositionally biased region" description="Polar residues" evidence="11">
    <location>
        <begin position="79"/>
        <end position="95"/>
    </location>
</feature>
<dbReference type="InterPro" id="IPR036770">
    <property type="entry name" value="Ankyrin_rpt-contain_sf"/>
</dbReference>
<dbReference type="SUPFAM" id="SSF52540">
    <property type="entry name" value="P-loop containing nucleoside triphosphate hydrolases"/>
    <property type="match status" value="2"/>
</dbReference>
<dbReference type="Pfam" id="PF21010">
    <property type="entry name" value="HA2_C"/>
    <property type="match status" value="1"/>
</dbReference>
<keyword evidence="17" id="KW-1185">Reference proteome</keyword>
<dbReference type="Pfam" id="PF00271">
    <property type="entry name" value="Helicase_C"/>
    <property type="match status" value="1"/>
</dbReference>
<dbReference type="PANTHER" id="PTHR18934">
    <property type="entry name" value="ATP-DEPENDENT RNA HELICASE"/>
    <property type="match status" value="1"/>
</dbReference>
<evidence type="ECO:0000313" key="17">
    <source>
        <dbReference type="Proteomes" id="UP001195483"/>
    </source>
</evidence>
<dbReference type="PROSITE" id="PS51061">
    <property type="entry name" value="R3H"/>
    <property type="match status" value="1"/>
</dbReference>
<feature type="compositionally biased region" description="Polar residues" evidence="11">
    <location>
        <begin position="1338"/>
        <end position="1349"/>
    </location>
</feature>
<dbReference type="Pfam" id="PF07717">
    <property type="entry name" value="OB_NTP_bind"/>
    <property type="match status" value="1"/>
</dbReference>
<dbReference type="Gene3D" id="1.25.40.20">
    <property type="entry name" value="Ankyrin repeat-containing domain"/>
    <property type="match status" value="1"/>
</dbReference>
<evidence type="ECO:0000256" key="5">
    <source>
        <dbReference type="ARBA" id="ARBA00022806"/>
    </source>
</evidence>
<feature type="compositionally biased region" description="Low complexity" evidence="11">
    <location>
        <begin position="1317"/>
        <end position="1337"/>
    </location>
</feature>
<dbReference type="Gene3D" id="3.10.590.10">
    <property type="entry name" value="ph1033 like domains"/>
    <property type="match status" value="1"/>
</dbReference>
<feature type="region of interest" description="Disordered" evidence="11">
    <location>
        <begin position="1583"/>
        <end position="1623"/>
    </location>
</feature>
<dbReference type="CDD" id="cd18791">
    <property type="entry name" value="SF2_C_RHA"/>
    <property type="match status" value="1"/>
</dbReference>
<keyword evidence="4" id="KW-0378">Hydrolase</keyword>
<evidence type="ECO:0000256" key="1">
    <source>
        <dbReference type="ARBA" id="ARBA00004123"/>
    </source>
</evidence>
<evidence type="ECO:0000256" key="8">
    <source>
        <dbReference type="ARBA" id="ARBA00023242"/>
    </source>
</evidence>
<dbReference type="PROSITE" id="PS50882">
    <property type="entry name" value="YTH"/>
    <property type="match status" value="1"/>
</dbReference>
<gene>
    <name evidence="16" type="ORF">CHS0354_014315</name>
</gene>
<comment type="similarity">
    <text evidence="2">Belongs to the DEAD box helicase family. DEAH subfamily.</text>
</comment>
<evidence type="ECO:0000256" key="11">
    <source>
        <dbReference type="SAM" id="MobiDB-lite"/>
    </source>
</evidence>
<protein>
    <recommendedName>
        <fullName evidence="18">RNA helicase</fullName>
    </recommendedName>
</protein>